<dbReference type="RefSeq" id="WP_091962024.1">
    <property type="nucleotide sequence ID" value="NZ_FOLH01000003.1"/>
</dbReference>
<dbReference type="Pfam" id="PF02120">
    <property type="entry name" value="Flg_hook"/>
    <property type="match status" value="1"/>
</dbReference>
<dbReference type="InterPro" id="IPR021136">
    <property type="entry name" value="Flagellar_hook_control-like_C"/>
</dbReference>
<reference evidence="3 4" key="1">
    <citation type="submission" date="2016-10" db="EMBL/GenBank/DDBJ databases">
        <authorList>
            <person name="de Groot N.N."/>
        </authorList>
    </citation>
    <scope>NUCLEOTIDE SEQUENCE [LARGE SCALE GENOMIC DNA]</scope>
    <source>
        <strain evidence="3 4">DSM 18438</strain>
    </source>
</reference>
<dbReference type="InterPro" id="IPR038610">
    <property type="entry name" value="FliK-like_C_sf"/>
</dbReference>
<feature type="region of interest" description="Disordered" evidence="1">
    <location>
        <begin position="1"/>
        <end position="54"/>
    </location>
</feature>
<feature type="region of interest" description="Disordered" evidence="1">
    <location>
        <begin position="261"/>
        <end position="294"/>
    </location>
</feature>
<dbReference type="AlphaFoldDB" id="A0A1I1GZQ5"/>
<dbReference type="Proteomes" id="UP000199058">
    <property type="component" value="Unassembled WGS sequence"/>
</dbReference>
<dbReference type="OrthoDB" id="6113047at2"/>
<proteinExistence type="predicted"/>
<evidence type="ECO:0000256" key="1">
    <source>
        <dbReference type="SAM" id="MobiDB-lite"/>
    </source>
</evidence>
<dbReference type="EMBL" id="FOLH01000003">
    <property type="protein sequence ID" value="SFC17021.1"/>
    <property type="molecule type" value="Genomic_DNA"/>
</dbReference>
<feature type="domain" description="Flagellar hook-length control protein-like C-terminal" evidence="2">
    <location>
        <begin position="443"/>
        <end position="522"/>
    </location>
</feature>
<dbReference type="Gene3D" id="3.30.750.140">
    <property type="match status" value="1"/>
</dbReference>
<protein>
    <submittedName>
        <fullName evidence="3">Hook-length control protein FliK</fullName>
    </submittedName>
</protein>
<organism evidence="3 4">
    <name type="scientific">Marinospirillum celere</name>
    <dbReference type="NCBI Taxonomy" id="1122252"/>
    <lineage>
        <taxon>Bacteria</taxon>
        <taxon>Pseudomonadati</taxon>
        <taxon>Pseudomonadota</taxon>
        <taxon>Gammaproteobacteria</taxon>
        <taxon>Oceanospirillales</taxon>
        <taxon>Oceanospirillaceae</taxon>
        <taxon>Marinospirillum</taxon>
    </lineage>
</organism>
<feature type="compositionally biased region" description="Low complexity" evidence="1">
    <location>
        <begin position="29"/>
        <end position="42"/>
    </location>
</feature>
<evidence type="ECO:0000313" key="4">
    <source>
        <dbReference type="Proteomes" id="UP000199058"/>
    </source>
</evidence>
<sequence>MQGLSPNAVSQADSNRNPPPTIRGTISEGRAQLPAGQAAGAQVTSSEASRDGQGYRVQVQLTSGEQLTLRLERPLPEGQQLHLQGRAKGQVEVRLLTQLSPEALTAQRLSQVISQLPSLSAQPQTGSPLPINPSQTLIGQVITSQTLTPVTSQNPASYLTQLNLPGGQRLDVITSQPLQPGQEIQINRPDASTRLELTPLNQEALQLLASLQASSQNTSSRSEPASLQSLLQTASAQLRLALPRQAPLSQSLQQLSQLTAQLPRQTPSPTAPNNPAPLTQQPAASSNNTSPASSLQAHLGHILKLIPQGDRTPTSQQLQTFLPLSGLLMEASMARGAPPSQLQADLKFLLQQASAQLRSQASFQQGNQQVNQQLGRQLDAAQARIQVLQQSSLQATQVSHERGQPAQVVQMDLPYSVRGDWFQAQLEIRRWIEEKDAEANAKEAARKTRSWEVQLSFDLHTWGRVHTRLKLTAGQLKADVFVEAKEAWEPMRQQVGLLEARLRRLGAEVDRVECHLGKPPQPFLHRHPQQIIDTEI</sequence>
<feature type="compositionally biased region" description="Polar residues" evidence="1">
    <location>
        <begin position="1"/>
        <end position="16"/>
    </location>
</feature>
<evidence type="ECO:0000259" key="2">
    <source>
        <dbReference type="Pfam" id="PF02120"/>
    </source>
</evidence>
<dbReference type="STRING" id="1122252.SAMN05660443_1716"/>
<keyword evidence="4" id="KW-1185">Reference proteome</keyword>
<accession>A0A1I1GZQ5</accession>
<feature type="compositionally biased region" description="Low complexity" evidence="1">
    <location>
        <begin position="276"/>
        <end position="294"/>
    </location>
</feature>
<gene>
    <name evidence="3" type="ORF">SAMN05660443_1716</name>
</gene>
<evidence type="ECO:0000313" key="3">
    <source>
        <dbReference type="EMBL" id="SFC17021.1"/>
    </source>
</evidence>
<name>A0A1I1GZQ5_9GAMM</name>